<reference evidence="7 8" key="1">
    <citation type="journal article" date="2019" name="Int. J. Syst. Evol. Microbiol.">
        <title>The Global Catalogue of Microorganisms (GCM) 10K type strain sequencing project: providing services to taxonomists for standard genome sequencing and annotation.</title>
        <authorList>
            <consortium name="The Broad Institute Genomics Platform"/>
            <consortium name="The Broad Institute Genome Sequencing Center for Infectious Disease"/>
            <person name="Wu L."/>
            <person name="Ma J."/>
        </authorList>
    </citation>
    <scope>NUCLEOTIDE SEQUENCE [LARGE SCALE GENOMIC DNA]</scope>
    <source>
        <strain evidence="7 8">JCM 11896</strain>
    </source>
</reference>
<dbReference type="GO" id="GO:0005524">
    <property type="term" value="F:ATP binding"/>
    <property type="evidence" value="ECO:0007669"/>
    <property type="project" value="UniProtKB-KW"/>
</dbReference>
<dbReference type="EMBL" id="BAAAJK010000032">
    <property type="protein sequence ID" value="GAA1395951.1"/>
    <property type="molecule type" value="Genomic_DNA"/>
</dbReference>
<feature type="compositionally biased region" description="Pro residues" evidence="5">
    <location>
        <begin position="324"/>
        <end position="333"/>
    </location>
</feature>
<dbReference type="Pfam" id="PF08352">
    <property type="entry name" value="oligo_HPY"/>
    <property type="match status" value="2"/>
</dbReference>
<dbReference type="NCBIfam" id="NF007739">
    <property type="entry name" value="PRK10419.1"/>
    <property type="match status" value="2"/>
</dbReference>
<dbReference type="Gene3D" id="3.40.50.300">
    <property type="entry name" value="P-loop containing nucleotide triphosphate hydrolases"/>
    <property type="match status" value="2"/>
</dbReference>
<evidence type="ECO:0000256" key="5">
    <source>
        <dbReference type="SAM" id="MobiDB-lite"/>
    </source>
</evidence>
<dbReference type="Pfam" id="PF00005">
    <property type="entry name" value="ABC_tran"/>
    <property type="match status" value="2"/>
</dbReference>
<gene>
    <name evidence="7" type="ORF">GCM10009613_46420</name>
</gene>
<evidence type="ECO:0000256" key="4">
    <source>
        <dbReference type="ARBA" id="ARBA00022840"/>
    </source>
</evidence>
<dbReference type="InterPro" id="IPR017871">
    <property type="entry name" value="ABC_transporter-like_CS"/>
</dbReference>
<dbReference type="InterPro" id="IPR013563">
    <property type="entry name" value="Oligopep_ABC_C"/>
</dbReference>
<name>A0ABN1Y4G2_9PSEU</name>
<protein>
    <submittedName>
        <fullName evidence="7">ABC transporter ATP-binding protein</fullName>
    </submittedName>
</protein>
<comment type="caution">
    <text evidence="7">The sequence shown here is derived from an EMBL/GenBank/DDBJ whole genome shotgun (WGS) entry which is preliminary data.</text>
</comment>
<dbReference type="InterPro" id="IPR003593">
    <property type="entry name" value="AAA+_ATPase"/>
</dbReference>
<accession>A0ABN1Y4G2</accession>
<evidence type="ECO:0000313" key="8">
    <source>
        <dbReference type="Proteomes" id="UP001501414"/>
    </source>
</evidence>
<dbReference type="SMART" id="SM00382">
    <property type="entry name" value="AAA"/>
    <property type="match status" value="2"/>
</dbReference>
<comment type="similarity">
    <text evidence="1">Belongs to the ABC transporter superfamily.</text>
</comment>
<evidence type="ECO:0000259" key="6">
    <source>
        <dbReference type="PROSITE" id="PS50893"/>
    </source>
</evidence>
<evidence type="ECO:0000313" key="7">
    <source>
        <dbReference type="EMBL" id="GAA1395951.1"/>
    </source>
</evidence>
<proteinExistence type="inferred from homology"/>
<dbReference type="PANTHER" id="PTHR43776">
    <property type="entry name" value="TRANSPORT ATP-BINDING PROTEIN"/>
    <property type="match status" value="1"/>
</dbReference>
<evidence type="ECO:0000256" key="1">
    <source>
        <dbReference type="ARBA" id="ARBA00005417"/>
    </source>
</evidence>
<keyword evidence="4 7" id="KW-0067">ATP-binding</keyword>
<keyword evidence="8" id="KW-1185">Reference proteome</keyword>
<dbReference type="PANTHER" id="PTHR43776:SF7">
    <property type="entry name" value="D,D-DIPEPTIDE TRANSPORT ATP-BINDING PROTEIN DDPF-RELATED"/>
    <property type="match status" value="1"/>
</dbReference>
<dbReference type="Proteomes" id="UP001501414">
    <property type="component" value="Unassembled WGS sequence"/>
</dbReference>
<organism evidence="7 8">
    <name type="scientific">Pseudonocardia kongjuensis</name>
    <dbReference type="NCBI Taxonomy" id="102227"/>
    <lineage>
        <taxon>Bacteria</taxon>
        <taxon>Bacillati</taxon>
        <taxon>Actinomycetota</taxon>
        <taxon>Actinomycetes</taxon>
        <taxon>Pseudonocardiales</taxon>
        <taxon>Pseudonocardiaceae</taxon>
        <taxon>Pseudonocardia</taxon>
    </lineage>
</organism>
<keyword evidence="3" id="KW-0547">Nucleotide-binding</keyword>
<dbReference type="NCBIfam" id="NF008453">
    <property type="entry name" value="PRK11308.1"/>
    <property type="match status" value="2"/>
</dbReference>
<sequence length="632" mass="66829">MSAPTTTTVTAPALRLANLDVHAGGRTLVHGVDLELAPGERLGLIGESGSGKSLTAYAALGLLDESLRATGTVELAGVDGNLLDAGEAALCRARGRTASMVFQEPMTALNPLMRVGAQIAEVLLEHRTVPGRSAAATAAVELLERVRMPDPEQAVRAYPHQLSGGQRQRVVLAIAMANAPALLVCDEPTTALDVTVQGQVLELITELARERGTALLFISHDLAVVASVTDRVAVMQDGRVVEQGPVDEVFTAPSHPYTRALLAAADLSVLDEHGRLRTTTSTPVRDGPGTPVQPDAPGTPVPPDAPGTPVQPDDPGTPVQPDAPGTPVPPTGPSRPGGPAAHLVLPEDGPPPVFNEAGDPEHPALIRARDLTRTYRRAGASVLRRSRPVHALRGVGFDVVEGQALGIVGESGSGKSTLIRQLCGLDRPTSGSLQLAGDDLTDPGRDTLRRVRDAVSIVFQDPMGSLDPRMRVRDIVAEPVLRGDRAQIRDRVARLLESVGLDAAALDRYPHQFSGGQRQRIAIARALITRPRILVADEPVSALDVSVRAQVLNLIADLAREYRLTVVLISHDLAVVRHVCDTVAVMNQGRIVEAGPTADVYTDPQHPFTRRLVAATPRLREALAGRTKGDPA</sequence>
<evidence type="ECO:0000256" key="3">
    <source>
        <dbReference type="ARBA" id="ARBA00022741"/>
    </source>
</evidence>
<dbReference type="InterPro" id="IPR027417">
    <property type="entry name" value="P-loop_NTPase"/>
</dbReference>
<evidence type="ECO:0000256" key="2">
    <source>
        <dbReference type="ARBA" id="ARBA00022448"/>
    </source>
</evidence>
<dbReference type="CDD" id="cd03257">
    <property type="entry name" value="ABC_NikE_OppD_transporters"/>
    <property type="match status" value="2"/>
</dbReference>
<dbReference type="PROSITE" id="PS00211">
    <property type="entry name" value="ABC_TRANSPORTER_1"/>
    <property type="match status" value="2"/>
</dbReference>
<feature type="compositionally biased region" description="Pro residues" evidence="5">
    <location>
        <begin position="297"/>
        <end position="306"/>
    </location>
</feature>
<feature type="region of interest" description="Disordered" evidence="5">
    <location>
        <begin position="277"/>
        <end position="360"/>
    </location>
</feature>
<dbReference type="RefSeq" id="WP_344026003.1">
    <property type="nucleotide sequence ID" value="NZ_BAAAJK010000032.1"/>
</dbReference>
<dbReference type="InterPro" id="IPR003439">
    <property type="entry name" value="ABC_transporter-like_ATP-bd"/>
</dbReference>
<dbReference type="PROSITE" id="PS50893">
    <property type="entry name" value="ABC_TRANSPORTER_2"/>
    <property type="match status" value="2"/>
</dbReference>
<keyword evidence="2" id="KW-0813">Transport</keyword>
<dbReference type="SUPFAM" id="SSF52540">
    <property type="entry name" value="P-loop containing nucleoside triphosphate hydrolases"/>
    <property type="match status" value="2"/>
</dbReference>
<feature type="domain" description="ABC transporter" evidence="6">
    <location>
        <begin position="366"/>
        <end position="613"/>
    </location>
</feature>
<feature type="domain" description="ABC transporter" evidence="6">
    <location>
        <begin position="14"/>
        <end position="262"/>
    </location>
</feature>
<dbReference type="InterPro" id="IPR050319">
    <property type="entry name" value="ABC_transp_ATP-bind"/>
</dbReference>